<proteinExistence type="predicted"/>
<dbReference type="AlphaFoldDB" id="A0A433S9I7"/>
<keyword evidence="2" id="KW-1185">Reference proteome</keyword>
<accession>A0A433S9I7</accession>
<evidence type="ECO:0000313" key="1">
    <source>
        <dbReference type="EMBL" id="RUS65380.1"/>
    </source>
</evidence>
<evidence type="ECO:0000313" key="2">
    <source>
        <dbReference type="Proteomes" id="UP000286947"/>
    </source>
</evidence>
<organism evidence="1 2">
    <name type="scientific">Saezia sanguinis</name>
    <dbReference type="NCBI Taxonomy" id="1965230"/>
    <lineage>
        <taxon>Bacteria</taxon>
        <taxon>Pseudomonadati</taxon>
        <taxon>Pseudomonadota</taxon>
        <taxon>Betaproteobacteria</taxon>
        <taxon>Burkholderiales</taxon>
        <taxon>Saeziaceae</taxon>
        <taxon>Saezia</taxon>
    </lineage>
</organism>
<dbReference type="EMBL" id="PQSP01000019">
    <property type="protein sequence ID" value="RUS65380.1"/>
    <property type="molecule type" value="Genomic_DNA"/>
</dbReference>
<name>A0A433S9I7_9BURK</name>
<dbReference type="Proteomes" id="UP000286947">
    <property type="component" value="Unassembled WGS sequence"/>
</dbReference>
<reference evidence="1 2" key="1">
    <citation type="submission" date="2018-01" db="EMBL/GenBank/DDBJ databases">
        <title>Saezia sanguinis gen. nov., sp. nov., in the order Burkholderiales isolated from human blood.</title>
        <authorList>
            <person name="Medina-Pascual M.J."/>
            <person name="Valdezate S."/>
            <person name="Monzon S."/>
            <person name="Cuesta I."/>
            <person name="Carrasco G."/>
            <person name="Villalon P."/>
            <person name="Saez-Nieto J.A."/>
        </authorList>
    </citation>
    <scope>NUCLEOTIDE SEQUENCE [LARGE SCALE GENOMIC DNA]</scope>
    <source>
        <strain evidence="1 2">CNM695-12</strain>
    </source>
</reference>
<comment type="caution">
    <text evidence="1">The sequence shown here is derived from an EMBL/GenBank/DDBJ whole genome shotgun (WGS) entry which is preliminary data.</text>
</comment>
<gene>
    <name evidence="1" type="ORF">CUZ56_03039</name>
</gene>
<protein>
    <submittedName>
        <fullName evidence="1">Uncharacterized protein</fullName>
    </submittedName>
</protein>
<sequence length="306" mass="31371">MGCYIAYVVLPAQVPVYARLVIELPLTAYPGCRGHQVIGTAVPLKHGLAAFFGKTLCRDSLIGHVEERGDAGLLCQLKCVAAFHISLNAPATVAGLVFGGNAAYVDVAGGIYIKPAVACCCPDVDRTGTGPPVSQQMYHIDVGRRVAGAAGFDVGLLIAHGQTCGCGTVVIDIGSYQHAPALGFELGRVAVVFKVAIIAPGTDPQRTFGFGQVGIRHGAAIQMLVDGIPGIAIGEHSALGAAMDFPAEVGKSIQGRKAVHADNGIVNGIAIAKAFNALAGIVFVVSASGQFIKAHIVAAHGQPHLV</sequence>